<protein>
    <submittedName>
        <fullName evidence="1">Uncharacterized protein</fullName>
    </submittedName>
</protein>
<name>A0ABN8PWN1_9CNID</name>
<evidence type="ECO:0000313" key="2">
    <source>
        <dbReference type="Proteomes" id="UP001159427"/>
    </source>
</evidence>
<proteinExistence type="predicted"/>
<accession>A0ABN8PWN1</accession>
<sequence>RLKDAVCLIEYMNQNERVIFRGTGFHYGDGWVMTVAHNFQDDGKDDKTSHSYLSEGKFRVLFHVKGKKEYKFPQRKRMAFVHHLNPAEDTDFKNKDIWMVKLGIQYGDGRNQDDYNDWEKKEKEKLDEMFPGNFGLAQVSADPKEEDDVYVAYYRDDNESKWVKEMKI</sequence>
<keyword evidence="2" id="KW-1185">Reference proteome</keyword>
<organism evidence="1 2">
    <name type="scientific">Porites evermanni</name>
    <dbReference type="NCBI Taxonomy" id="104178"/>
    <lineage>
        <taxon>Eukaryota</taxon>
        <taxon>Metazoa</taxon>
        <taxon>Cnidaria</taxon>
        <taxon>Anthozoa</taxon>
        <taxon>Hexacorallia</taxon>
        <taxon>Scleractinia</taxon>
        <taxon>Fungiina</taxon>
        <taxon>Poritidae</taxon>
        <taxon>Porites</taxon>
    </lineage>
</organism>
<gene>
    <name evidence="1" type="ORF">PEVE_00045114</name>
</gene>
<evidence type="ECO:0000313" key="1">
    <source>
        <dbReference type="EMBL" id="CAH3150035.1"/>
    </source>
</evidence>
<reference evidence="1 2" key="1">
    <citation type="submission" date="2022-05" db="EMBL/GenBank/DDBJ databases">
        <authorList>
            <consortium name="Genoscope - CEA"/>
            <person name="William W."/>
        </authorList>
    </citation>
    <scope>NUCLEOTIDE SEQUENCE [LARGE SCALE GENOMIC DNA]</scope>
</reference>
<feature type="non-terminal residue" evidence="1">
    <location>
        <position position="1"/>
    </location>
</feature>
<comment type="caution">
    <text evidence="1">The sequence shown here is derived from an EMBL/GenBank/DDBJ whole genome shotgun (WGS) entry which is preliminary data.</text>
</comment>
<dbReference type="SUPFAM" id="SSF50494">
    <property type="entry name" value="Trypsin-like serine proteases"/>
    <property type="match status" value="1"/>
</dbReference>
<dbReference type="InterPro" id="IPR009003">
    <property type="entry name" value="Peptidase_S1_PA"/>
</dbReference>
<dbReference type="EMBL" id="CALNXI010000985">
    <property type="protein sequence ID" value="CAH3150035.1"/>
    <property type="molecule type" value="Genomic_DNA"/>
</dbReference>
<dbReference type="Proteomes" id="UP001159427">
    <property type="component" value="Unassembled WGS sequence"/>
</dbReference>
<feature type="non-terminal residue" evidence="1">
    <location>
        <position position="168"/>
    </location>
</feature>